<evidence type="ECO:0000256" key="1">
    <source>
        <dbReference type="SAM" id="MobiDB-lite"/>
    </source>
</evidence>
<evidence type="ECO:0000313" key="3">
    <source>
        <dbReference type="Proteomes" id="UP000663845"/>
    </source>
</evidence>
<gene>
    <name evidence="2" type="ORF">JYZ213_LOCUS10991</name>
</gene>
<feature type="compositionally biased region" description="Polar residues" evidence="1">
    <location>
        <begin position="1"/>
        <end position="13"/>
    </location>
</feature>
<comment type="caution">
    <text evidence="2">The sequence shown here is derived from an EMBL/GenBank/DDBJ whole genome shotgun (WGS) entry which is preliminary data.</text>
</comment>
<evidence type="ECO:0000313" key="2">
    <source>
        <dbReference type="EMBL" id="CAF0909373.1"/>
    </source>
</evidence>
<sequence length="67" mass="8025">MKSSTYIYSPENNSSQQQSTAAQHNKLSEEKFNLKHRRHYYRKEIIHRNINRRFNIKNASLTNISTT</sequence>
<organism evidence="2 3">
    <name type="scientific">Adineta steineri</name>
    <dbReference type="NCBI Taxonomy" id="433720"/>
    <lineage>
        <taxon>Eukaryota</taxon>
        <taxon>Metazoa</taxon>
        <taxon>Spiralia</taxon>
        <taxon>Gnathifera</taxon>
        <taxon>Rotifera</taxon>
        <taxon>Eurotatoria</taxon>
        <taxon>Bdelloidea</taxon>
        <taxon>Adinetida</taxon>
        <taxon>Adinetidae</taxon>
        <taxon>Adineta</taxon>
    </lineage>
</organism>
<feature type="region of interest" description="Disordered" evidence="1">
    <location>
        <begin position="1"/>
        <end position="37"/>
    </location>
</feature>
<name>A0A814AB28_9BILA</name>
<dbReference type="AlphaFoldDB" id="A0A814AB28"/>
<protein>
    <submittedName>
        <fullName evidence="2">Uncharacterized protein</fullName>
    </submittedName>
</protein>
<accession>A0A814AB28</accession>
<reference evidence="2" key="1">
    <citation type="submission" date="2021-02" db="EMBL/GenBank/DDBJ databases">
        <authorList>
            <person name="Nowell W R."/>
        </authorList>
    </citation>
    <scope>NUCLEOTIDE SEQUENCE</scope>
</reference>
<dbReference type="EMBL" id="CAJNOG010000082">
    <property type="protein sequence ID" value="CAF0909373.1"/>
    <property type="molecule type" value="Genomic_DNA"/>
</dbReference>
<dbReference type="Proteomes" id="UP000663845">
    <property type="component" value="Unassembled WGS sequence"/>
</dbReference>
<proteinExistence type="predicted"/>